<dbReference type="InterPro" id="IPR004358">
    <property type="entry name" value="Sig_transdc_His_kin-like_C"/>
</dbReference>
<dbReference type="Pfam" id="PF13185">
    <property type="entry name" value="GAF_2"/>
    <property type="match status" value="1"/>
</dbReference>
<dbReference type="GO" id="GO:0051539">
    <property type="term" value="F:4 iron, 4 sulfur cluster binding"/>
    <property type="evidence" value="ECO:0007669"/>
    <property type="project" value="UniProtKB-KW"/>
</dbReference>
<keyword evidence="9" id="KW-0808">Transferase</keyword>
<name>A0A0F9CMQ6_9ZZZZ</name>
<evidence type="ECO:0000313" key="19">
    <source>
        <dbReference type="EMBL" id="KKK97906.1"/>
    </source>
</evidence>
<keyword evidence="15" id="KW-0411">Iron-sulfur</keyword>
<keyword evidence="8" id="KW-0597">Phosphoprotein</keyword>
<evidence type="ECO:0000256" key="15">
    <source>
        <dbReference type="ARBA" id="ARBA00023014"/>
    </source>
</evidence>
<dbReference type="SMART" id="SM00387">
    <property type="entry name" value="HATPase_c"/>
    <property type="match status" value="1"/>
</dbReference>
<evidence type="ECO:0000256" key="3">
    <source>
        <dbReference type="ARBA" id="ARBA00004496"/>
    </source>
</evidence>
<dbReference type="InterPro" id="IPR050482">
    <property type="entry name" value="Sensor_HK_TwoCompSys"/>
</dbReference>
<keyword evidence="10" id="KW-0479">Metal-binding</keyword>
<sequence>FNQMSAALATSRDELLRRNEELLALNAIAVAVGHSLHMETILDAALSKVLELMDFSAGWVFLQEQGDSCLVLAARKGVPADLFRLDVGAPRGLPEELCTCQQTLRTGSVQLVEKIEGCPRLNRLDPEEGCGVCHASVPLRSGDRILGLMNLVCADDWCPSSEEDLGLLTAIGHQIGVAVENARLYHELQHKEELRGQLLRKLISVQEEERRRIARELHDQYAQVLTALSISVEAAERVLPAEMTAVRSQLEEVKHLAAQTLDQTYELIFDLRPTTLDDLGLMPAIRWYAESRLEPLGVKVHLKTSNVRQPLSAEVKITLYRVVQEAILNVVKHARAHELWIRLEVSNSRLHAVVEDDGQGFDLAEIQRNESDGRGMGLLGMQERMQLLGGTLHIETTLGQGTQVCMDLPIDPLPAEGLTEAGGDV</sequence>
<evidence type="ECO:0000256" key="11">
    <source>
        <dbReference type="ARBA" id="ARBA00022741"/>
    </source>
</evidence>
<feature type="non-terminal residue" evidence="19">
    <location>
        <position position="1"/>
    </location>
</feature>
<comment type="caution">
    <text evidence="19">The sequence shown here is derived from an EMBL/GenBank/DDBJ whole genome shotgun (WGS) entry which is preliminary data.</text>
</comment>
<dbReference type="SUPFAM" id="SSF55781">
    <property type="entry name" value="GAF domain-like"/>
    <property type="match status" value="1"/>
</dbReference>
<dbReference type="AlphaFoldDB" id="A0A0F9CMQ6"/>
<dbReference type="PRINTS" id="PR00344">
    <property type="entry name" value="BCTRLSENSOR"/>
</dbReference>
<dbReference type="Gene3D" id="3.30.565.10">
    <property type="entry name" value="Histidine kinase-like ATPase, C-terminal domain"/>
    <property type="match status" value="1"/>
</dbReference>
<dbReference type="Pfam" id="PF02518">
    <property type="entry name" value="HATPase_c"/>
    <property type="match status" value="1"/>
</dbReference>
<dbReference type="InterPro" id="IPR029016">
    <property type="entry name" value="GAF-like_dom_sf"/>
</dbReference>
<evidence type="ECO:0000256" key="13">
    <source>
        <dbReference type="ARBA" id="ARBA00022840"/>
    </source>
</evidence>
<evidence type="ECO:0000256" key="16">
    <source>
        <dbReference type="ARBA" id="ARBA00024827"/>
    </source>
</evidence>
<dbReference type="InterPro" id="IPR003594">
    <property type="entry name" value="HATPase_dom"/>
</dbReference>
<organism evidence="19">
    <name type="scientific">marine sediment metagenome</name>
    <dbReference type="NCBI Taxonomy" id="412755"/>
    <lineage>
        <taxon>unclassified sequences</taxon>
        <taxon>metagenomes</taxon>
        <taxon>ecological metagenomes</taxon>
    </lineage>
</organism>
<dbReference type="Gene3D" id="3.30.450.40">
    <property type="match status" value="1"/>
</dbReference>
<dbReference type="PANTHER" id="PTHR24421:SF10">
    <property type="entry name" value="NITRATE_NITRITE SENSOR PROTEIN NARQ"/>
    <property type="match status" value="1"/>
</dbReference>
<reference evidence="19" key="1">
    <citation type="journal article" date="2015" name="Nature">
        <title>Complex archaea that bridge the gap between prokaryotes and eukaryotes.</title>
        <authorList>
            <person name="Spang A."/>
            <person name="Saw J.H."/>
            <person name="Jorgensen S.L."/>
            <person name="Zaremba-Niedzwiedzka K."/>
            <person name="Martijn J."/>
            <person name="Lind A.E."/>
            <person name="van Eijk R."/>
            <person name="Schleper C."/>
            <person name="Guy L."/>
            <person name="Ettema T.J."/>
        </authorList>
    </citation>
    <scope>NUCLEOTIDE SEQUENCE</scope>
</reference>
<dbReference type="InterPro" id="IPR011712">
    <property type="entry name" value="Sig_transdc_His_kin_sub3_dim/P"/>
</dbReference>
<evidence type="ECO:0000256" key="12">
    <source>
        <dbReference type="ARBA" id="ARBA00022777"/>
    </source>
</evidence>
<feature type="domain" description="Histidine kinase" evidence="18">
    <location>
        <begin position="212"/>
        <end position="412"/>
    </location>
</feature>
<evidence type="ECO:0000259" key="18">
    <source>
        <dbReference type="PROSITE" id="PS50109"/>
    </source>
</evidence>
<dbReference type="Gene3D" id="1.20.5.1930">
    <property type="match status" value="1"/>
</dbReference>
<dbReference type="GO" id="GO:0005524">
    <property type="term" value="F:ATP binding"/>
    <property type="evidence" value="ECO:0007669"/>
    <property type="project" value="UniProtKB-KW"/>
</dbReference>
<evidence type="ECO:0000256" key="1">
    <source>
        <dbReference type="ARBA" id="ARBA00000085"/>
    </source>
</evidence>
<keyword evidence="11" id="KW-0547">Nucleotide-binding</keyword>
<keyword evidence="7" id="KW-0963">Cytoplasm</keyword>
<gene>
    <name evidence="19" type="ORF">LCGC14_2648070</name>
</gene>
<evidence type="ECO:0000256" key="2">
    <source>
        <dbReference type="ARBA" id="ARBA00001966"/>
    </source>
</evidence>
<evidence type="ECO:0000256" key="9">
    <source>
        <dbReference type="ARBA" id="ARBA00022679"/>
    </source>
</evidence>
<keyword evidence="12" id="KW-0418">Kinase</keyword>
<dbReference type="Pfam" id="PF07730">
    <property type="entry name" value="HisKA_3"/>
    <property type="match status" value="1"/>
</dbReference>
<evidence type="ECO:0000256" key="17">
    <source>
        <dbReference type="ARBA" id="ARBA00030800"/>
    </source>
</evidence>
<keyword evidence="13" id="KW-0067">ATP-binding</keyword>
<dbReference type="PANTHER" id="PTHR24421">
    <property type="entry name" value="NITRATE/NITRITE SENSOR PROTEIN NARX-RELATED"/>
    <property type="match status" value="1"/>
</dbReference>
<evidence type="ECO:0000256" key="7">
    <source>
        <dbReference type="ARBA" id="ARBA00022490"/>
    </source>
</evidence>
<dbReference type="InterPro" id="IPR005467">
    <property type="entry name" value="His_kinase_dom"/>
</dbReference>
<comment type="function">
    <text evidence="16">Member of the two-component regulatory system NreB/NreC involved in the control of dissimilatory nitrate/nitrite reduction in response to oxygen. NreB functions as a direct oxygen sensor histidine kinase which is autophosphorylated, in the absence of oxygen, probably at the conserved histidine residue, and transfers its phosphate group probably to a conserved aspartate residue of NreC. NreB/NreC activates the expression of the nitrate (narGHJI) and nitrite (nir) reductase operons, as well as the putative nitrate transporter gene narT.</text>
</comment>
<accession>A0A0F9CMQ6</accession>
<dbReference type="InterPro" id="IPR003018">
    <property type="entry name" value="GAF"/>
</dbReference>
<evidence type="ECO:0000256" key="6">
    <source>
        <dbReference type="ARBA" id="ARBA00022485"/>
    </source>
</evidence>
<comment type="cofactor">
    <cofactor evidence="2">
        <name>[4Fe-4S] cluster</name>
        <dbReference type="ChEBI" id="CHEBI:49883"/>
    </cofactor>
</comment>
<dbReference type="PROSITE" id="PS50109">
    <property type="entry name" value="HIS_KIN"/>
    <property type="match status" value="1"/>
</dbReference>
<evidence type="ECO:0000256" key="4">
    <source>
        <dbReference type="ARBA" id="ARBA00012438"/>
    </source>
</evidence>
<comment type="subcellular location">
    <subcellularLocation>
        <location evidence="3">Cytoplasm</location>
    </subcellularLocation>
</comment>
<evidence type="ECO:0000256" key="14">
    <source>
        <dbReference type="ARBA" id="ARBA00023004"/>
    </source>
</evidence>
<proteinExistence type="predicted"/>
<dbReference type="GO" id="GO:0046872">
    <property type="term" value="F:metal ion binding"/>
    <property type="evidence" value="ECO:0007669"/>
    <property type="project" value="UniProtKB-KW"/>
</dbReference>
<dbReference type="CDD" id="cd16917">
    <property type="entry name" value="HATPase_UhpB-NarQ-NarX-like"/>
    <property type="match status" value="1"/>
</dbReference>
<dbReference type="InterPro" id="IPR036890">
    <property type="entry name" value="HATPase_C_sf"/>
</dbReference>
<comment type="catalytic activity">
    <reaction evidence="1">
        <text>ATP + protein L-histidine = ADP + protein N-phospho-L-histidine.</text>
        <dbReference type="EC" id="2.7.13.3"/>
    </reaction>
</comment>
<protein>
    <recommendedName>
        <fullName evidence="5">Oxygen sensor histidine kinase NreB</fullName>
        <ecNumber evidence="4">2.7.13.3</ecNumber>
    </recommendedName>
    <alternativeName>
        <fullName evidence="17">Nitrogen regulation protein B</fullName>
    </alternativeName>
</protein>
<dbReference type="EMBL" id="LAZR01045843">
    <property type="protein sequence ID" value="KKK97906.1"/>
    <property type="molecule type" value="Genomic_DNA"/>
</dbReference>
<dbReference type="GO" id="GO:0016020">
    <property type="term" value="C:membrane"/>
    <property type="evidence" value="ECO:0007669"/>
    <property type="project" value="InterPro"/>
</dbReference>
<keyword evidence="14" id="KW-0408">Iron</keyword>
<keyword evidence="6" id="KW-0004">4Fe-4S</keyword>
<dbReference type="GO" id="GO:0005737">
    <property type="term" value="C:cytoplasm"/>
    <property type="evidence" value="ECO:0007669"/>
    <property type="project" value="UniProtKB-SubCell"/>
</dbReference>
<dbReference type="EC" id="2.7.13.3" evidence="4"/>
<evidence type="ECO:0000256" key="10">
    <source>
        <dbReference type="ARBA" id="ARBA00022723"/>
    </source>
</evidence>
<evidence type="ECO:0000256" key="5">
    <source>
        <dbReference type="ARBA" id="ARBA00017322"/>
    </source>
</evidence>
<dbReference type="GO" id="GO:0046983">
    <property type="term" value="F:protein dimerization activity"/>
    <property type="evidence" value="ECO:0007669"/>
    <property type="project" value="InterPro"/>
</dbReference>
<dbReference type="SMART" id="SM00065">
    <property type="entry name" value="GAF"/>
    <property type="match status" value="1"/>
</dbReference>
<evidence type="ECO:0000256" key="8">
    <source>
        <dbReference type="ARBA" id="ARBA00022553"/>
    </source>
</evidence>
<dbReference type="SUPFAM" id="SSF55874">
    <property type="entry name" value="ATPase domain of HSP90 chaperone/DNA topoisomerase II/histidine kinase"/>
    <property type="match status" value="1"/>
</dbReference>
<dbReference type="GO" id="GO:0000155">
    <property type="term" value="F:phosphorelay sensor kinase activity"/>
    <property type="evidence" value="ECO:0007669"/>
    <property type="project" value="InterPro"/>
</dbReference>